<organism evidence="1 2">
    <name type="scientific">Anaerotruncus colihominis</name>
    <dbReference type="NCBI Taxonomy" id="169435"/>
    <lineage>
        <taxon>Bacteria</taxon>
        <taxon>Bacillati</taxon>
        <taxon>Bacillota</taxon>
        <taxon>Clostridia</taxon>
        <taxon>Eubacteriales</taxon>
        <taxon>Oscillospiraceae</taxon>
        <taxon>Anaerotruncus</taxon>
    </lineage>
</organism>
<comment type="caution">
    <text evidence="1">The sequence shown here is derived from an EMBL/GenBank/DDBJ whole genome shotgun (WGS) entry which is preliminary data.</text>
</comment>
<protein>
    <submittedName>
        <fullName evidence="1">Uncharacterized protein</fullName>
    </submittedName>
</protein>
<dbReference type="AlphaFoldDB" id="A0A1Y4MLR4"/>
<evidence type="ECO:0000313" key="2">
    <source>
        <dbReference type="Proteomes" id="UP000196386"/>
    </source>
</evidence>
<dbReference type="EMBL" id="NFKP01000027">
    <property type="protein sequence ID" value="OUP67722.1"/>
    <property type="molecule type" value="Genomic_DNA"/>
</dbReference>
<evidence type="ECO:0000313" key="1">
    <source>
        <dbReference type="EMBL" id="OUP67722.1"/>
    </source>
</evidence>
<dbReference type="Proteomes" id="UP000196386">
    <property type="component" value="Unassembled WGS sequence"/>
</dbReference>
<accession>A0A1Y4MLR4</accession>
<name>A0A1Y4MLR4_9FIRM</name>
<reference evidence="2" key="1">
    <citation type="submission" date="2017-04" db="EMBL/GenBank/DDBJ databases">
        <title>Function of individual gut microbiota members based on whole genome sequencing of pure cultures obtained from chicken caecum.</title>
        <authorList>
            <person name="Medvecky M."/>
            <person name="Cejkova D."/>
            <person name="Polansky O."/>
            <person name="Karasova D."/>
            <person name="Kubasova T."/>
            <person name="Cizek A."/>
            <person name="Rychlik I."/>
        </authorList>
    </citation>
    <scope>NUCLEOTIDE SEQUENCE [LARGE SCALE GENOMIC DNA]</scope>
    <source>
        <strain evidence="2">An175</strain>
    </source>
</reference>
<proteinExistence type="predicted"/>
<gene>
    <name evidence="1" type="ORF">B5F11_16660</name>
</gene>
<sequence>MKSRMPARACFCRKAKAGAGRQAAFNLHSLWGADDSGGFMPSKPPAGSTGVTVVSQSRANPLDKLI</sequence>